<dbReference type="InterPro" id="IPR053181">
    <property type="entry name" value="EcdB-like_regulator"/>
</dbReference>
<sequence>MVQETSTSKPAAPTPQTFERIADDLLPKIHRCIRLPQRIVTFNTASPSFFGVEARTVDHDINDLSSLSWGKGSDFILDFGLHMVGYPSFHLDYVGKNMDAPCRLRFTFGESPLDVTMDMNDVNTWISTAWLPDEIVNVDICPQTIALPRRYSFRYLRVQIIDTSPKFKVSFSKIQCESVSAISQDHRIEAVEFPDPLLQDIDHVCISTLRDCMQTVFEDGPRRDRRLWIGDLRLQALTNYSTFQDFNLVKKCLFQFAAVRNEDGSLPACIFEKPKLTASTDYITDYDALFAAIVYDYVEASGDTETGHLLWETVLDCPKRLLRNLNPTTCVLEAERSKHHIFLDWAKGLDKSAGAHGVLLYCLKITNKLAVRLNKQPPYDELILKMTVAATEFLKEGVFVSGESQQISFASAAWLVLCEAFPPEIARKALLATLAHPDAVKPLTPYLWHHVCDALAMVGCYEECVDLIKSYWGGMVEAGADTFWECYDAENCMASPYGDDNAAGYGQGERHPRPPNQPEDALLWRVNYCEKSNSECRYDNVDPVDRPLSHDLGMQILQAVQDLAQDVKEQRSSGAADTPSYAYRPTRHSEADSLVNLTATPQSIPAPENHVERFSEGLDSILTWNVFPQEIDPIPVDNGSLMAMPDELPPISFPELKRLQQCYLSTVHSVNPILDVAVLDQYITKVSENGLDWTTQTCLVALVCAIGALCQDPLVETPKTHSSWDLEHTTDIAYSIWFMCNLQPLEAWRYFTMAGNSCYSAIWARESTMPSWPGSTPSGPQAIKQSIFYTAYKSEVEIRYEIPSLPGSMLEHIEDRLTFPSPPAANCVFDETIAWYYFLADIAARHLINRIVDAKVEISACPSEVQARSLLRSYEVFGSQLQDWYLSLPPEISFPPPDATISPETNIYKRILRSRYLFIKELLCRPFVRLYLNYVLDLPSALDDEIVSIASLGLQYCAWRLKAVDRMNKLDHGLWIWIRNSTACSMILIGAARSIQFRSGTASGRLVLPEDWRETVVTFLHGLEKYSHETRGGVASCYRLVAWGLDGFQPSSPDII</sequence>
<evidence type="ECO:0000313" key="3">
    <source>
        <dbReference type="EMBL" id="KAF5529696.1"/>
    </source>
</evidence>
<dbReference type="GO" id="GO:0005975">
    <property type="term" value="P:carbohydrate metabolic process"/>
    <property type="evidence" value="ECO:0007669"/>
    <property type="project" value="InterPro"/>
</dbReference>
<dbReference type="Pfam" id="PF17389">
    <property type="entry name" value="Bac_rhamnosid6H"/>
    <property type="match status" value="1"/>
</dbReference>
<dbReference type="CDD" id="cd12148">
    <property type="entry name" value="fungal_TF_MHR"/>
    <property type="match status" value="1"/>
</dbReference>
<evidence type="ECO:0000259" key="1">
    <source>
        <dbReference type="Pfam" id="PF17389"/>
    </source>
</evidence>
<accession>A0A8H5I8G5</accession>
<comment type="caution">
    <text evidence="3">The sequence shown here is derived from an EMBL/GenBank/DDBJ whole genome shotgun (WGS) entry which is preliminary data.</text>
</comment>
<feature type="domain" description="Glycosyl hydrolase family 78 alpha-rhamnosidase N-terminal" evidence="2">
    <location>
        <begin position="36"/>
        <end position="177"/>
    </location>
</feature>
<dbReference type="AlphaFoldDB" id="A0A8H5I8G5"/>
<reference evidence="3 4" key="1">
    <citation type="submission" date="2020-05" db="EMBL/GenBank/DDBJ databases">
        <title>Identification and distribution of gene clusters putatively required for synthesis of sphingolipid metabolism inhibitors in phylogenetically diverse species of the filamentous fungus Fusarium.</title>
        <authorList>
            <person name="Kim H.-S."/>
            <person name="Busman M."/>
            <person name="Brown D.W."/>
            <person name="Divon H."/>
            <person name="Uhlig S."/>
            <person name="Proctor R.H."/>
        </authorList>
    </citation>
    <scope>NUCLEOTIDE SEQUENCE [LARGE SCALE GENOMIC DNA]</scope>
    <source>
        <strain evidence="3 4">NRRL 53147</strain>
    </source>
</reference>
<protein>
    <recommendedName>
        <fullName evidence="5">Alpha-L-rhamnosidase six-hairpin glycosidase domain-containing protein</fullName>
    </recommendedName>
</protein>
<organism evidence="3 4">
    <name type="scientific">Fusarium mexicanum</name>
    <dbReference type="NCBI Taxonomy" id="751941"/>
    <lineage>
        <taxon>Eukaryota</taxon>
        <taxon>Fungi</taxon>
        <taxon>Dikarya</taxon>
        <taxon>Ascomycota</taxon>
        <taxon>Pezizomycotina</taxon>
        <taxon>Sordariomycetes</taxon>
        <taxon>Hypocreomycetidae</taxon>
        <taxon>Hypocreales</taxon>
        <taxon>Nectriaceae</taxon>
        <taxon>Fusarium</taxon>
        <taxon>Fusarium fujikuroi species complex</taxon>
    </lineage>
</organism>
<dbReference type="InterPro" id="IPR049164">
    <property type="entry name" value="Glyco_hydro_78_N"/>
</dbReference>
<dbReference type="Gene3D" id="1.50.10.10">
    <property type="match status" value="1"/>
</dbReference>
<feature type="domain" description="Alpha-L-rhamnosidase six-hairpin glycosidase" evidence="1">
    <location>
        <begin position="194"/>
        <end position="489"/>
    </location>
</feature>
<dbReference type="SUPFAM" id="SSF48208">
    <property type="entry name" value="Six-hairpin glycosidases"/>
    <property type="match status" value="1"/>
</dbReference>
<dbReference type="Proteomes" id="UP000522262">
    <property type="component" value="Unassembled WGS sequence"/>
</dbReference>
<dbReference type="PANTHER" id="PTHR47785:SF5">
    <property type="entry name" value="ZN(II)2CYS6 TRANSCRIPTION FACTOR (EUROFUNG)"/>
    <property type="match status" value="1"/>
</dbReference>
<evidence type="ECO:0008006" key="5">
    <source>
        <dbReference type="Google" id="ProtNLM"/>
    </source>
</evidence>
<keyword evidence="4" id="KW-1185">Reference proteome</keyword>
<dbReference type="PANTHER" id="PTHR47785">
    <property type="entry name" value="ZN(II)2CYS6 TRANSCRIPTION FACTOR (EUROFUNG)-RELATED-RELATED"/>
    <property type="match status" value="1"/>
</dbReference>
<dbReference type="GO" id="GO:0003824">
    <property type="term" value="F:catalytic activity"/>
    <property type="evidence" value="ECO:0007669"/>
    <property type="project" value="UniProtKB-ARBA"/>
</dbReference>
<gene>
    <name evidence="3" type="ORF">FMEXI_14008</name>
</gene>
<dbReference type="InterPro" id="IPR008928">
    <property type="entry name" value="6-hairpin_glycosidase_sf"/>
</dbReference>
<dbReference type="InterPro" id="IPR012341">
    <property type="entry name" value="6hp_glycosidase-like_sf"/>
</dbReference>
<dbReference type="InterPro" id="IPR035396">
    <property type="entry name" value="Bac_rhamnosid6H"/>
</dbReference>
<proteinExistence type="predicted"/>
<evidence type="ECO:0000259" key="2">
    <source>
        <dbReference type="Pfam" id="PF21104"/>
    </source>
</evidence>
<evidence type="ECO:0000313" key="4">
    <source>
        <dbReference type="Proteomes" id="UP000522262"/>
    </source>
</evidence>
<dbReference type="EMBL" id="JAAOAM010000543">
    <property type="protein sequence ID" value="KAF5529696.1"/>
    <property type="molecule type" value="Genomic_DNA"/>
</dbReference>
<dbReference type="Pfam" id="PF21104">
    <property type="entry name" value="Glyco_hydro_78_N"/>
    <property type="match status" value="1"/>
</dbReference>
<name>A0A8H5I8G5_9HYPO</name>